<feature type="domain" description="AMP-binding enzyme C-terminal" evidence="3">
    <location>
        <begin position="458"/>
        <end position="534"/>
    </location>
</feature>
<dbReference type="Pfam" id="PF13193">
    <property type="entry name" value="AMP-binding_C"/>
    <property type="match status" value="1"/>
</dbReference>
<evidence type="ECO:0000313" key="5">
    <source>
        <dbReference type="Proteomes" id="UP000537326"/>
    </source>
</evidence>
<protein>
    <submittedName>
        <fullName evidence="4">Long-chain acyl-CoA synthetase</fullName>
        <ecNumber evidence="4">6.2.1.3</ecNumber>
    </submittedName>
</protein>
<evidence type="ECO:0000259" key="3">
    <source>
        <dbReference type="Pfam" id="PF13193"/>
    </source>
</evidence>
<proteinExistence type="predicted"/>
<name>A0A7Y9YAN1_9ACTN</name>
<evidence type="ECO:0000256" key="1">
    <source>
        <dbReference type="SAM" id="MobiDB-lite"/>
    </source>
</evidence>
<comment type="caution">
    <text evidence="4">The sequence shown here is derived from an EMBL/GenBank/DDBJ whole genome shotgun (WGS) entry which is preliminary data.</text>
</comment>
<dbReference type="Gene3D" id="3.40.50.12780">
    <property type="entry name" value="N-terminal domain of ligase-like"/>
    <property type="match status" value="1"/>
</dbReference>
<dbReference type="Pfam" id="PF00501">
    <property type="entry name" value="AMP-binding"/>
    <property type="match status" value="1"/>
</dbReference>
<dbReference type="RefSeq" id="WP_415836731.1">
    <property type="nucleotide sequence ID" value="NZ_CBCSEK010000061.1"/>
</dbReference>
<dbReference type="EMBL" id="JACBZI010000001">
    <property type="protein sequence ID" value="NYI08685.1"/>
    <property type="molecule type" value="Genomic_DNA"/>
</dbReference>
<keyword evidence="4" id="KW-0436">Ligase</keyword>
<dbReference type="InterPro" id="IPR000873">
    <property type="entry name" value="AMP-dep_synth/lig_dom"/>
</dbReference>
<keyword evidence="5" id="KW-1185">Reference proteome</keyword>
<dbReference type="SUPFAM" id="SSF56801">
    <property type="entry name" value="Acetyl-CoA synthetase-like"/>
    <property type="match status" value="1"/>
</dbReference>
<dbReference type="InterPro" id="IPR025110">
    <property type="entry name" value="AMP-bd_C"/>
</dbReference>
<dbReference type="Gene3D" id="3.30.300.30">
    <property type="match status" value="1"/>
</dbReference>
<dbReference type="InterPro" id="IPR042099">
    <property type="entry name" value="ANL_N_sf"/>
</dbReference>
<sequence>MSAAAAEDAAATALVHGSTRLTWGELEEEVSRVAHGLVAAGVVAGHRVALAMANRPEMVVAYLAVLRVQAVAVPLNPRATAEEVARMLADSGARMVVADEVAVDVVRTGVARLETELSGATDRPGGTLPDELLQRAVVPRVVVAGTTLRPGERSYDHLRAERGREHPPLVDPERLATLLYTSGASGRPRAVMLSHRALLANVEQVARVEPTMIGPGDVVLGALPLFHVYGLNAVLGGVLRHRATLVLVDAYDPEVVLDLVAAERVSVLPIAPTVIGHVLGRERLAERLATVRLVLSGSAPLDPDQVVAFHEATGIAVHQGYGLTEAAPVVTSTLGVPAAPADGQEVVHDGDPAEGAGESGLPAGQPDPRSVGTALPDIEIRLVDDHGHTPLQGDPGQVSIRGANLFSGYWPDGDDAPDEDGWWATGDVGFLAPDGQLFLVDRVKELVIVSGFSVYPTEIEDVVAEVPGVREVAVIGVPDDDTGEAVVAYVVAPDQDPATVEAAVRARCVVRLARFKQPRRVEVVDALPHTVTGKVRKGSLRAAERRRDLELL</sequence>
<organism evidence="4 5">
    <name type="scientific">Nocardioides marinus</name>
    <dbReference type="NCBI Taxonomy" id="374514"/>
    <lineage>
        <taxon>Bacteria</taxon>
        <taxon>Bacillati</taxon>
        <taxon>Actinomycetota</taxon>
        <taxon>Actinomycetes</taxon>
        <taxon>Propionibacteriales</taxon>
        <taxon>Nocardioidaceae</taxon>
        <taxon>Nocardioides</taxon>
    </lineage>
</organism>
<dbReference type="InterPro" id="IPR045851">
    <property type="entry name" value="AMP-bd_C_sf"/>
</dbReference>
<dbReference type="InterPro" id="IPR050237">
    <property type="entry name" value="ATP-dep_AMP-bd_enzyme"/>
</dbReference>
<gene>
    <name evidence="4" type="ORF">BKA05_000200</name>
</gene>
<evidence type="ECO:0000259" key="2">
    <source>
        <dbReference type="Pfam" id="PF00501"/>
    </source>
</evidence>
<dbReference type="EC" id="6.2.1.3" evidence="4"/>
<dbReference type="GO" id="GO:0004467">
    <property type="term" value="F:long-chain fatty acid-CoA ligase activity"/>
    <property type="evidence" value="ECO:0007669"/>
    <property type="project" value="UniProtKB-EC"/>
</dbReference>
<accession>A0A7Y9YAN1</accession>
<feature type="region of interest" description="Disordered" evidence="1">
    <location>
        <begin position="343"/>
        <end position="369"/>
    </location>
</feature>
<dbReference type="AlphaFoldDB" id="A0A7Y9YAN1"/>
<dbReference type="PANTHER" id="PTHR43767">
    <property type="entry name" value="LONG-CHAIN-FATTY-ACID--COA LIGASE"/>
    <property type="match status" value="1"/>
</dbReference>
<feature type="domain" description="AMP-dependent synthetase/ligase" evidence="2">
    <location>
        <begin position="4"/>
        <end position="410"/>
    </location>
</feature>
<dbReference type="PANTHER" id="PTHR43767:SF1">
    <property type="entry name" value="NONRIBOSOMAL PEPTIDE SYNTHASE PES1 (EUROFUNG)-RELATED"/>
    <property type="match status" value="1"/>
</dbReference>
<dbReference type="Proteomes" id="UP000537326">
    <property type="component" value="Unassembled WGS sequence"/>
</dbReference>
<evidence type="ECO:0000313" key="4">
    <source>
        <dbReference type="EMBL" id="NYI08685.1"/>
    </source>
</evidence>
<reference evidence="4 5" key="1">
    <citation type="submission" date="2020-07" db="EMBL/GenBank/DDBJ databases">
        <title>Sequencing the genomes of 1000 actinobacteria strains.</title>
        <authorList>
            <person name="Klenk H.-P."/>
        </authorList>
    </citation>
    <scope>NUCLEOTIDE SEQUENCE [LARGE SCALE GENOMIC DNA]</scope>
    <source>
        <strain evidence="4 5">DSM 18248</strain>
    </source>
</reference>